<evidence type="ECO:0000313" key="3">
    <source>
        <dbReference type="EMBL" id="GLD62650.1"/>
    </source>
</evidence>
<keyword evidence="4" id="KW-1185">Reference proteome</keyword>
<evidence type="ECO:0000256" key="1">
    <source>
        <dbReference type="SAM" id="MobiDB-lite"/>
    </source>
</evidence>
<accession>A0AAD3MY94</accession>
<feature type="chain" id="PRO_5042234880" evidence="2">
    <location>
        <begin position="31"/>
        <end position="125"/>
    </location>
</feature>
<comment type="caution">
    <text evidence="3">The sequence shown here is derived from an EMBL/GenBank/DDBJ whole genome shotgun (WGS) entry which is preliminary data.</text>
</comment>
<gene>
    <name evidence="3" type="ORF">AKAME5_001434400</name>
</gene>
<sequence>MASDMLILELNTLAVVQFLLCCLQSEVSRAESSLLQAAASYPLYGRAHCITAVLQHLNTEAPPRDSCPHGHFSSETSAGLQRILQEIQPRSTNDATGARQLDTHHRDDQTQSQTAHTPSLDTGES</sequence>
<protein>
    <submittedName>
        <fullName evidence="3">Thyroid adenoma-associated protein homolog</fullName>
    </submittedName>
</protein>
<keyword evidence="2" id="KW-0732">Signal</keyword>
<dbReference type="EMBL" id="BRZM01000054">
    <property type="protein sequence ID" value="GLD62650.1"/>
    <property type="molecule type" value="Genomic_DNA"/>
</dbReference>
<evidence type="ECO:0000313" key="4">
    <source>
        <dbReference type="Proteomes" id="UP001279410"/>
    </source>
</evidence>
<proteinExistence type="predicted"/>
<feature type="signal peptide" evidence="2">
    <location>
        <begin position="1"/>
        <end position="30"/>
    </location>
</feature>
<organism evidence="3 4">
    <name type="scientific">Lates japonicus</name>
    <name type="common">Japanese lates</name>
    <dbReference type="NCBI Taxonomy" id="270547"/>
    <lineage>
        <taxon>Eukaryota</taxon>
        <taxon>Metazoa</taxon>
        <taxon>Chordata</taxon>
        <taxon>Craniata</taxon>
        <taxon>Vertebrata</taxon>
        <taxon>Euteleostomi</taxon>
        <taxon>Actinopterygii</taxon>
        <taxon>Neopterygii</taxon>
        <taxon>Teleostei</taxon>
        <taxon>Neoteleostei</taxon>
        <taxon>Acanthomorphata</taxon>
        <taxon>Carangaria</taxon>
        <taxon>Carangaria incertae sedis</taxon>
        <taxon>Centropomidae</taxon>
        <taxon>Lates</taxon>
    </lineage>
</organism>
<dbReference type="AlphaFoldDB" id="A0AAD3MY94"/>
<evidence type="ECO:0000256" key="2">
    <source>
        <dbReference type="SAM" id="SignalP"/>
    </source>
</evidence>
<feature type="region of interest" description="Disordered" evidence="1">
    <location>
        <begin position="60"/>
        <end position="125"/>
    </location>
</feature>
<dbReference type="Proteomes" id="UP001279410">
    <property type="component" value="Unassembled WGS sequence"/>
</dbReference>
<feature type="compositionally biased region" description="Polar residues" evidence="1">
    <location>
        <begin position="110"/>
        <end position="125"/>
    </location>
</feature>
<reference evidence="3" key="1">
    <citation type="submission" date="2022-08" db="EMBL/GenBank/DDBJ databases">
        <title>Genome sequencing of akame (Lates japonicus).</title>
        <authorList>
            <person name="Hashiguchi Y."/>
            <person name="Takahashi H."/>
        </authorList>
    </citation>
    <scope>NUCLEOTIDE SEQUENCE</scope>
    <source>
        <strain evidence="3">Kochi</strain>
    </source>
</reference>
<name>A0AAD3MY94_LATJO</name>